<gene>
    <name evidence="1" type="ORF">GO726_07775</name>
</gene>
<evidence type="ECO:0000313" key="2">
    <source>
        <dbReference type="Proteomes" id="UP000436429"/>
    </source>
</evidence>
<dbReference type="RefSeq" id="WP_114519834.1">
    <property type="nucleotide sequence ID" value="NZ_AP031442.1"/>
</dbReference>
<dbReference type="GeneID" id="69511239"/>
<reference evidence="1 2" key="1">
    <citation type="submission" date="2019-11" db="EMBL/GenBank/DDBJ databases">
        <title>Whole genome shotgun sequencing (WGS) data from Adlercreutzia equolifaciens ResAG-91, Eggerthella lenta MRI-F36, MRI-F37, MRI-F40, ResAG-49, ResAG-88, ResAG-121, ResAG-145, and Gordonibacter sp. ResAG-5, ResAG-26, ResAG-43, ResAG-50, ResAG-59.</title>
        <authorList>
            <person name="Stoll D.A."/>
            <person name="Danylec N."/>
            <person name="Franz C.M.A.P."/>
            <person name="Huch M."/>
        </authorList>
    </citation>
    <scope>NUCLEOTIDE SEQUENCE [LARGE SCALE GENOMIC DNA]</scope>
    <source>
        <strain evidence="1 2">ResAG-88</strain>
    </source>
</reference>
<sequence>MRAAATGNRVGMIAQPSGARAATTAVAARGGAPRAKGIKTRVSYAGECSLEEAVSQYLAARANSRAIPALAEAGA</sequence>
<organism evidence="1 2">
    <name type="scientific">Eggerthella lenta</name>
    <name type="common">Eubacterium lentum</name>
    <dbReference type="NCBI Taxonomy" id="84112"/>
    <lineage>
        <taxon>Bacteria</taxon>
        <taxon>Bacillati</taxon>
        <taxon>Actinomycetota</taxon>
        <taxon>Coriobacteriia</taxon>
        <taxon>Eggerthellales</taxon>
        <taxon>Eggerthellaceae</taxon>
        <taxon>Eggerthella</taxon>
    </lineage>
</organism>
<name>A0A844RG45_EGGLN</name>
<evidence type="ECO:0000313" key="1">
    <source>
        <dbReference type="EMBL" id="MVN33067.1"/>
    </source>
</evidence>
<comment type="caution">
    <text evidence="1">The sequence shown here is derived from an EMBL/GenBank/DDBJ whole genome shotgun (WGS) entry which is preliminary data.</text>
</comment>
<dbReference type="EMBL" id="WPOM01000012">
    <property type="protein sequence ID" value="MVN33067.1"/>
    <property type="molecule type" value="Genomic_DNA"/>
</dbReference>
<accession>A0A844RG45</accession>
<proteinExistence type="predicted"/>
<protein>
    <submittedName>
        <fullName evidence="1">Uncharacterized protein</fullName>
    </submittedName>
</protein>
<dbReference type="AlphaFoldDB" id="A0A844RG45"/>
<dbReference type="Proteomes" id="UP000436429">
    <property type="component" value="Unassembled WGS sequence"/>
</dbReference>